<name>A0A915BUJ6_PARUN</name>
<dbReference type="CDD" id="cd06661">
    <property type="entry name" value="GGCT_like"/>
    <property type="match status" value="1"/>
</dbReference>
<evidence type="ECO:0000256" key="3">
    <source>
        <dbReference type="ARBA" id="ARBA00023239"/>
    </source>
</evidence>
<organism evidence="7 8">
    <name type="scientific">Parascaris univalens</name>
    <name type="common">Nematode worm</name>
    <dbReference type="NCBI Taxonomy" id="6257"/>
    <lineage>
        <taxon>Eukaryota</taxon>
        <taxon>Metazoa</taxon>
        <taxon>Ecdysozoa</taxon>
        <taxon>Nematoda</taxon>
        <taxon>Chromadorea</taxon>
        <taxon>Rhabditida</taxon>
        <taxon>Spirurina</taxon>
        <taxon>Ascaridomorpha</taxon>
        <taxon>Ascaridoidea</taxon>
        <taxon>Ascarididae</taxon>
        <taxon>Parascaris</taxon>
    </lineage>
</organism>
<dbReference type="Pfam" id="PF04752">
    <property type="entry name" value="ChaC"/>
    <property type="match status" value="1"/>
</dbReference>
<keyword evidence="3" id="KW-0456">Lyase</keyword>
<dbReference type="InterPro" id="IPR013024">
    <property type="entry name" value="GGCT-like"/>
</dbReference>
<dbReference type="PANTHER" id="PTHR12192:SF2">
    <property type="entry name" value="GLUTATHIONE-SPECIFIC GAMMA-GLUTAMYLCYCLOTRANSFERASE 2"/>
    <property type="match status" value="1"/>
</dbReference>
<protein>
    <recommendedName>
        <fullName evidence="2">glutathione-specific gamma-glutamylcyclotransferase</fullName>
        <ecNumber evidence="2">4.3.2.7</ecNumber>
    </recommendedName>
    <alternativeName>
        <fullName evidence="4">Cation transport regulator-like protein 2</fullName>
    </alternativeName>
</protein>
<dbReference type="EC" id="4.3.2.7" evidence="2"/>
<dbReference type="AlphaFoldDB" id="A0A915BUJ6"/>
<comment type="catalytic activity">
    <reaction evidence="6">
        <text>glutathione = L-cysteinylglycine + 5-oxo-L-proline</text>
        <dbReference type="Rhea" id="RHEA:47724"/>
        <dbReference type="ChEBI" id="CHEBI:57925"/>
        <dbReference type="ChEBI" id="CHEBI:58402"/>
        <dbReference type="ChEBI" id="CHEBI:61694"/>
        <dbReference type="EC" id="4.3.2.7"/>
    </reaction>
</comment>
<evidence type="ECO:0000256" key="6">
    <source>
        <dbReference type="ARBA" id="ARBA00048073"/>
    </source>
</evidence>
<sequence length="285" mass="32042">MQSAISLGSVIIPRRCSRWSGCMAVARGGRGVWQLLEVVGVYGSCSRWSGCMAVARGGRIRCMAVARGGRIRYWRRGIRMWVFGYGSLLWYTDFPYDEAIPGCVHGYSRRFWQLSPDHRGTPQKPGRTVTLVADESGSCWGLAYKLRDSQIHNTIEYLDVREKAGYVRQEIDFYPDDGSSPFSLHVYLAAAHSNPYFTGPVDNDVIIQTILTARGPSGTNLEYALRLADCVRRMAPHIRDEHLFAIEKKLLEKCRALNVHDQVLSDLGIAVGVHSTVEDETDQRQ</sequence>
<dbReference type="Proteomes" id="UP000887569">
    <property type="component" value="Unplaced"/>
</dbReference>
<dbReference type="WBParaSite" id="PgR061_g024_t02">
    <property type="protein sequence ID" value="PgR061_g024_t02"/>
    <property type="gene ID" value="PgR061_g024"/>
</dbReference>
<evidence type="ECO:0000256" key="1">
    <source>
        <dbReference type="ARBA" id="ARBA00009662"/>
    </source>
</evidence>
<keyword evidence="7" id="KW-1185">Reference proteome</keyword>
<evidence type="ECO:0000256" key="2">
    <source>
        <dbReference type="ARBA" id="ARBA00012344"/>
    </source>
</evidence>
<dbReference type="InterPro" id="IPR006840">
    <property type="entry name" value="ChaC"/>
</dbReference>
<comment type="function">
    <text evidence="5">Catalyzes the cleavage of glutathione into 5-oxo-L-proline and a Cys-Gly dipeptide. Acts specifically on glutathione, but not on other gamma-glutamyl peptides.</text>
</comment>
<dbReference type="GO" id="GO:0061928">
    <property type="term" value="F:glutathione specific gamma-glutamylcyclotransferase activity"/>
    <property type="evidence" value="ECO:0007669"/>
    <property type="project" value="UniProtKB-EC"/>
</dbReference>
<dbReference type="GO" id="GO:0005737">
    <property type="term" value="C:cytoplasm"/>
    <property type="evidence" value="ECO:0007669"/>
    <property type="project" value="TreeGrafter"/>
</dbReference>
<reference evidence="8" key="1">
    <citation type="submission" date="2022-11" db="UniProtKB">
        <authorList>
            <consortium name="WormBaseParasite"/>
        </authorList>
    </citation>
    <scope>IDENTIFICATION</scope>
</reference>
<dbReference type="Gene3D" id="3.10.490.10">
    <property type="entry name" value="Gamma-glutamyl cyclotransferase-like"/>
    <property type="match status" value="1"/>
</dbReference>
<dbReference type="InterPro" id="IPR036568">
    <property type="entry name" value="GGCT-like_sf"/>
</dbReference>
<dbReference type="SUPFAM" id="SSF110857">
    <property type="entry name" value="Gamma-glutamyl cyclotransferase-like"/>
    <property type="match status" value="1"/>
</dbReference>
<evidence type="ECO:0000313" key="8">
    <source>
        <dbReference type="WBParaSite" id="PgR061_g024_t02"/>
    </source>
</evidence>
<proteinExistence type="inferred from homology"/>
<evidence type="ECO:0000313" key="7">
    <source>
        <dbReference type="Proteomes" id="UP000887569"/>
    </source>
</evidence>
<comment type="similarity">
    <text evidence="1">Belongs to the gamma-glutamylcyclotransferase family. ChaC subfamily.</text>
</comment>
<accession>A0A915BUJ6</accession>
<dbReference type="PANTHER" id="PTHR12192">
    <property type="entry name" value="CATION TRANSPORT PROTEIN CHAC-RELATED"/>
    <property type="match status" value="1"/>
</dbReference>
<dbReference type="GO" id="GO:0006751">
    <property type="term" value="P:glutathione catabolic process"/>
    <property type="evidence" value="ECO:0007669"/>
    <property type="project" value="InterPro"/>
</dbReference>
<evidence type="ECO:0000256" key="5">
    <source>
        <dbReference type="ARBA" id="ARBA00045227"/>
    </source>
</evidence>
<evidence type="ECO:0000256" key="4">
    <source>
        <dbReference type="ARBA" id="ARBA00043195"/>
    </source>
</evidence>